<dbReference type="PROSITE" id="PS51257">
    <property type="entry name" value="PROKAR_LIPOPROTEIN"/>
    <property type="match status" value="1"/>
</dbReference>
<evidence type="ECO:0000313" key="2">
    <source>
        <dbReference type="EMBL" id="TWU00708.1"/>
    </source>
</evidence>
<keyword evidence="1" id="KW-0472">Membrane</keyword>
<evidence type="ECO:0000256" key="1">
    <source>
        <dbReference type="SAM" id="Phobius"/>
    </source>
</evidence>
<comment type="caution">
    <text evidence="2">The sequence shown here is derived from an EMBL/GenBank/DDBJ whole genome shotgun (WGS) entry which is preliminary data.</text>
</comment>
<evidence type="ECO:0000313" key="3">
    <source>
        <dbReference type="Proteomes" id="UP000317421"/>
    </source>
</evidence>
<keyword evidence="1" id="KW-1133">Transmembrane helix</keyword>
<sequence>MRFGFSLKGFLIATLVVGCGGGMMLRLLRHDPRTFQSIVMAVSTAGALLVLLAGALWSAVRKRSRWEGPRCAACTEPLRDATPADAVACTACRQPITRLDQLRFDAPPKRDRRLLACLAAAVLLPIVGGVTNAVCFPRGRIYAPMTTKVLIDQELAKNVDTPWVWRELQERSAKGDLDEEDADAVVRKVADWARSQNALGQGIHLAWGRGLITDPGFHAKVSEAALVELAEAFFELTVKVSVRQSRPDHHHIEIVVGRKTPGMTNDIGVQPTWDLVRLRVDGKPATTTPIPGQWTTHPGGYVVEVAGLKPGQVIEAEVEIALFRGVTDLIGFQAAPQSARDGWAKPLKSWSADAKATVKP</sequence>
<dbReference type="EMBL" id="SJPR01000001">
    <property type="protein sequence ID" value="TWU00708.1"/>
    <property type="molecule type" value="Genomic_DNA"/>
</dbReference>
<gene>
    <name evidence="2" type="ORF">Pla108_16600</name>
</gene>
<name>A0A5C6AMI1_9BACT</name>
<dbReference type="OrthoDB" id="261392at2"/>
<feature type="transmembrane region" description="Helical" evidence="1">
    <location>
        <begin position="114"/>
        <end position="134"/>
    </location>
</feature>
<reference evidence="2 3" key="1">
    <citation type="submission" date="2019-02" db="EMBL/GenBank/DDBJ databases">
        <title>Deep-cultivation of Planctomycetes and their phenomic and genomic characterization uncovers novel biology.</title>
        <authorList>
            <person name="Wiegand S."/>
            <person name="Jogler M."/>
            <person name="Boedeker C."/>
            <person name="Pinto D."/>
            <person name="Vollmers J."/>
            <person name="Rivas-Marin E."/>
            <person name="Kohn T."/>
            <person name="Peeters S.H."/>
            <person name="Heuer A."/>
            <person name="Rast P."/>
            <person name="Oberbeckmann S."/>
            <person name="Bunk B."/>
            <person name="Jeske O."/>
            <person name="Meyerdierks A."/>
            <person name="Storesund J.E."/>
            <person name="Kallscheuer N."/>
            <person name="Luecker S."/>
            <person name="Lage O.M."/>
            <person name="Pohl T."/>
            <person name="Merkel B.J."/>
            <person name="Hornburger P."/>
            <person name="Mueller R.-W."/>
            <person name="Bruemmer F."/>
            <person name="Labrenz M."/>
            <person name="Spormann A.M."/>
            <person name="Op Den Camp H."/>
            <person name="Overmann J."/>
            <person name="Amann R."/>
            <person name="Jetten M.S.M."/>
            <person name="Mascher T."/>
            <person name="Medema M.H."/>
            <person name="Devos D.P."/>
            <person name="Kaster A.-K."/>
            <person name="Ovreas L."/>
            <person name="Rohde M."/>
            <person name="Galperin M.Y."/>
            <person name="Jogler C."/>
        </authorList>
    </citation>
    <scope>NUCLEOTIDE SEQUENCE [LARGE SCALE GENOMIC DNA]</scope>
    <source>
        <strain evidence="2 3">Pla108</strain>
    </source>
</reference>
<keyword evidence="1" id="KW-0812">Transmembrane</keyword>
<protein>
    <submittedName>
        <fullName evidence="2">Uncharacterized protein</fullName>
    </submittedName>
</protein>
<accession>A0A5C6AMI1</accession>
<dbReference type="Proteomes" id="UP000317421">
    <property type="component" value="Unassembled WGS sequence"/>
</dbReference>
<dbReference type="AlphaFoldDB" id="A0A5C6AMI1"/>
<proteinExistence type="predicted"/>
<keyword evidence="3" id="KW-1185">Reference proteome</keyword>
<dbReference type="RefSeq" id="WP_146444352.1">
    <property type="nucleotide sequence ID" value="NZ_SJPR01000001.1"/>
</dbReference>
<feature type="transmembrane region" description="Helical" evidence="1">
    <location>
        <begin position="34"/>
        <end position="60"/>
    </location>
</feature>
<feature type="transmembrane region" description="Helical" evidence="1">
    <location>
        <begin position="7"/>
        <end position="28"/>
    </location>
</feature>
<organism evidence="2 3">
    <name type="scientific">Botrimarina colliarenosi</name>
    <dbReference type="NCBI Taxonomy" id="2528001"/>
    <lineage>
        <taxon>Bacteria</taxon>
        <taxon>Pseudomonadati</taxon>
        <taxon>Planctomycetota</taxon>
        <taxon>Planctomycetia</taxon>
        <taxon>Pirellulales</taxon>
        <taxon>Lacipirellulaceae</taxon>
        <taxon>Botrimarina</taxon>
    </lineage>
</organism>